<evidence type="ECO:0000313" key="1">
    <source>
        <dbReference type="EMBL" id="OLT59320.1"/>
    </source>
</evidence>
<protein>
    <submittedName>
        <fullName evidence="1">Uncharacterized protein</fullName>
    </submittedName>
</protein>
<reference evidence="1 2" key="1">
    <citation type="submission" date="2016-10" db="EMBL/GenBank/DDBJ databases">
        <title>Comparative genomics uncovers the prolific and rare metabolic potential of the cyanobacterial genus Moorea.</title>
        <authorList>
            <person name="Leao T."/>
            <person name="Castelao G."/>
            <person name="Korobeynikov A."/>
            <person name="Monroe E.A."/>
            <person name="Podell S."/>
            <person name="Glukhov E."/>
            <person name="Allen E."/>
            <person name="Gerwick W.H."/>
            <person name="Gerwick L."/>
        </authorList>
    </citation>
    <scope>NUCLEOTIDE SEQUENCE [LARGE SCALE GENOMIC DNA]</scope>
    <source>
        <strain evidence="1 2">PNG5-198</strain>
    </source>
</reference>
<organism evidence="1 2">
    <name type="scientific">Moorena bouillonii PNG</name>
    <dbReference type="NCBI Taxonomy" id="568701"/>
    <lineage>
        <taxon>Bacteria</taxon>
        <taxon>Bacillati</taxon>
        <taxon>Cyanobacteriota</taxon>
        <taxon>Cyanophyceae</taxon>
        <taxon>Coleofasciculales</taxon>
        <taxon>Coleofasciculaceae</taxon>
        <taxon>Moorena</taxon>
    </lineage>
</organism>
<accession>A0A1U7N048</accession>
<proteinExistence type="predicted"/>
<dbReference type="EMBL" id="MKZS01000001">
    <property type="protein sequence ID" value="OLT59320.1"/>
    <property type="molecule type" value="Genomic_DNA"/>
</dbReference>
<name>A0A1U7N048_9CYAN</name>
<gene>
    <name evidence="1" type="ORF">BJP37_09950</name>
</gene>
<dbReference type="AlphaFoldDB" id="A0A1U7N048"/>
<keyword evidence="2" id="KW-1185">Reference proteome</keyword>
<sequence length="61" mass="7131">MRYKFFGFREQGTGNREQGTGKIEYRRGHREQGTGNREQGKNYVYLIRLDTAIFIVGFIIG</sequence>
<comment type="caution">
    <text evidence="1">The sequence shown here is derived from an EMBL/GenBank/DDBJ whole genome shotgun (WGS) entry which is preliminary data.</text>
</comment>
<dbReference type="Proteomes" id="UP000186657">
    <property type="component" value="Unassembled WGS sequence"/>
</dbReference>
<evidence type="ECO:0000313" key="2">
    <source>
        <dbReference type="Proteomes" id="UP000186657"/>
    </source>
</evidence>